<dbReference type="SUPFAM" id="SSF52540">
    <property type="entry name" value="P-loop containing nucleoside triphosphate hydrolases"/>
    <property type="match status" value="1"/>
</dbReference>
<protein>
    <submittedName>
        <fullName evidence="2">AAA domain-containing protein, putative AbiEii toxin, Type IV TA system</fullName>
    </submittedName>
</protein>
<dbReference type="OrthoDB" id="3322489at2"/>
<dbReference type="PANTHER" id="PTHR43581:SF2">
    <property type="entry name" value="EXCINUCLEASE ATPASE SUBUNIT"/>
    <property type="match status" value="1"/>
</dbReference>
<name>A0A1G8NK49_9BURK</name>
<dbReference type="Gene3D" id="3.40.50.300">
    <property type="entry name" value="P-loop containing nucleotide triphosphate hydrolases"/>
    <property type="match status" value="2"/>
</dbReference>
<dbReference type="CDD" id="cd00267">
    <property type="entry name" value="ABC_ATPase"/>
    <property type="match status" value="1"/>
</dbReference>
<evidence type="ECO:0000313" key="2">
    <source>
        <dbReference type="EMBL" id="SDI80538.1"/>
    </source>
</evidence>
<dbReference type="EMBL" id="FNCJ01000035">
    <property type="protein sequence ID" value="SDI80538.1"/>
    <property type="molecule type" value="Genomic_DNA"/>
</dbReference>
<gene>
    <name evidence="2" type="ORF">SAMN05216466_13537</name>
</gene>
<organism evidence="2 3">
    <name type="scientific">Paraburkholderia phenazinium</name>
    <dbReference type="NCBI Taxonomy" id="60549"/>
    <lineage>
        <taxon>Bacteria</taxon>
        <taxon>Pseudomonadati</taxon>
        <taxon>Pseudomonadota</taxon>
        <taxon>Betaproteobacteria</taxon>
        <taxon>Burkholderiales</taxon>
        <taxon>Burkholderiaceae</taxon>
        <taxon>Paraburkholderia</taxon>
    </lineage>
</organism>
<sequence length="606" mass="68394">MDNLAQAQLRRILRDTDRFEPFVRHIRFPFFKNVELNTQIDFTYPITALVGANGSNKSSILRALYGAPEGSNIGDYWFSTATDPIVDAGGRRHCYVYGYRNNAAQRTVEVLLQRSPFNRNGGNPDYWESSRPVLEYGMERMEDIPPDSPLPEGRSKTRWNLIRKNVVYVDFRAELSAFDKFFYHNGLRYTTNRAKKERVRARAPHLKYAIETGAPQYTYHRLNRVVGENRSLTDEERAAVSHILGRQYTAISIIKHSFFDCEARTAIMKTAELNYSEAFAGSGEFAAIMLVVNVLNAPERSLILLDEPEVSLHPGAQDRIMTFLEEQALKKKHQIVLSTHSPAIVRRLPADAIKVLVMSPVTGKATLANQTATADEAFFHLGEPNPGRTLLVVEDTLAAEIVKQALQPHGEAMVNRFDVRFFPGGSETLWGHYLPIYAAENRSDVHVFLDGDKRPETPLVDPATVPDADHARIVDEIERVAGRRITFPVDGGTGGANVAQLRTVQRNFATWSREHVHYLPGAGNPEEFLWQNMRRDDDDNALADTPVKERFEQITRREMRVANFRSVTSADIFATQRRRLATIPEDHPSMVAIASELLAIAGRLPD</sequence>
<dbReference type="PANTHER" id="PTHR43581">
    <property type="entry name" value="ATP/GTP PHOSPHATASE"/>
    <property type="match status" value="1"/>
</dbReference>
<dbReference type="InterPro" id="IPR051396">
    <property type="entry name" value="Bact_Antivir_Def_Nuclease"/>
</dbReference>
<dbReference type="RefSeq" id="WP_090695890.1">
    <property type="nucleotide sequence ID" value="NZ_FNCJ01000035.1"/>
</dbReference>
<accession>A0A1G8NK49</accession>
<reference evidence="2 3" key="1">
    <citation type="submission" date="2016-10" db="EMBL/GenBank/DDBJ databases">
        <authorList>
            <person name="de Groot N.N."/>
        </authorList>
    </citation>
    <scope>NUCLEOTIDE SEQUENCE [LARGE SCALE GENOMIC DNA]</scope>
    <source>
        <strain evidence="2 3">LMG 2247</strain>
    </source>
</reference>
<dbReference type="GO" id="GO:0016887">
    <property type="term" value="F:ATP hydrolysis activity"/>
    <property type="evidence" value="ECO:0007669"/>
    <property type="project" value="InterPro"/>
</dbReference>
<feature type="domain" description="ATPase AAA-type core" evidence="1">
    <location>
        <begin position="296"/>
        <end position="345"/>
    </location>
</feature>
<dbReference type="AlphaFoldDB" id="A0A1G8NK49"/>
<dbReference type="InterPro" id="IPR003959">
    <property type="entry name" value="ATPase_AAA_core"/>
</dbReference>
<evidence type="ECO:0000313" key="3">
    <source>
        <dbReference type="Proteomes" id="UP000199706"/>
    </source>
</evidence>
<dbReference type="InterPro" id="IPR027417">
    <property type="entry name" value="P-loop_NTPase"/>
</dbReference>
<dbReference type="Proteomes" id="UP000199706">
    <property type="component" value="Unassembled WGS sequence"/>
</dbReference>
<dbReference type="Pfam" id="PF13304">
    <property type="entry name" value="AAA_21"/>
    <property type="match status" value="1"/>
</dbReference>
<dbReference type="GO" id="GO:0005524">
    <property type="term" value="F:ATP binding"/>
    <property type="evidence" value="ECO:0007669"/>
    <property type="project" value="InterPro"/>
</dbReference>
<proteinExistence type="predicted"/>
<evidence type="ECO:0000259" key="1">
    <source>
        <dbReference type="Pfam" id="PF13304"/>
    </source>
</evidence>